<accession>A0A3A9WXC6</accession>
<feature type="domain" description="FAD/NAD(P)-binding" evidence="11">
    <location>
        <begin position="391"/>
        <end position="620"/>
    </location>
</feature>
<keyword evidence="4" id="KW-0285">Flavoprotein</keyword>
<keyword evidence="5" id="KW-0288">FMN</keyword>
<evidence type="ECO:0000256" key="4">
    <source>
        <dbReference type="ARBA" id="ARBA00022630"/>
    </source>
</evidence>
<reference evidence="14 15" key="1">
    <citation type="submission" date="2018-09" db="EMBL/GenBank/DDBJ databases">
        <title>Streptomyces sp. nov. DS1-2, an endophytic actinomycete isolated from roots of Dendrobium scabrilingue.</title>
        <authorList>
            <person name="Kuncharoen N."/>
            <person name="Kudo T."/>
            <person name="Ohkuma M."/>
            <person name="Yuki M."/>
            <person name="Tanasupawat S."/>
        </authorList>
    </citation>
    <scope>NUCLEOTIDE SEQUENCE [LARGE SCALE GENOMIC DNA]</scope>
    <source>
        <strain evidence="12 15">AZ1-7</strain>
        <strain evidence="13 14">DS1-2</strain>
    </source>
</reference>
<comment type="cofactor">
    <cofactor evidence="2">
        <name>[4Fe-4S] cluster</name>
        <dbReference type="ChEBI" id="CHEBI:49883"/>
    </cofactor>
</comment>
<dbReference type="Proteomes" id="UP000275024">
    <property type="component" value="Unassembled WGS sequence"/>
</dbReference>
<dbReference type="Pfam" id="PF07992">
    <property type="entry name" value="Pyr_redox_2"/>
    <property type="match status" value="1"/>
</dbReference>
<evidence type="ECO:0000256" key="2">
    <source>
        <dbReference type="ARBA" id="ARBA00001966"/>
    </source>
</evidence>
<dbReference type="SUPFAM" id="SSF51971">
    <property type="entry name" value="Nucleotide-binding domain"/>
    <property type="match status" value="1"/>
</dbReference>
<dbReference type="InterPro" id="IPR023753">
    <property type="entry name" value="FAD/NAD-binding_dom"/>
</dbReference>
<dbReference type="SUPFAM" id="SSF51905">
    <property type="entry name" value="FAD/NAD(P)-binding domain"/>
    <property type="match status" value="1"/>
</dbReference>
<dbReference type="SUPFAM" id="SSF51395">
    <property type="entry name" value="FMN-linked oxidoreductases"/>
    <property type="match status" value="1"/>
</dbReference>
<comment type="caution">
    <text evidence="12">The sequence shown here is derived from an EMBL/GenBank/DDBJ whole genome shotgun (WGS) entry which is preliminary data.</text>
</comment>
<sequence>MEGTDISGLFTPFSLSGVELRNRVVVPAHTTNFGHANRPTRRHVDYHAERARGGVGLIVTEAVRVHPTSAGRHISLGCFDDGCVPAYAAVTEAVHAQGARVFAQLMHAGRQANGDATRTAAWAPTEVPWSSGAAVPHVMGPSDIAVIVDAFGAAARRMAEAGFDGIEVHLGHGHLIQQFLSPFTNRRADRYGGTPENRLRLAREVLAAVTRGAPALPLGIRVSADEFVPGGLGPDDVLAIVAALRADHALAYVHVSHSAYHGSHSLATQMADMSFGHAPFRRHAALFKREFPTLPVLAVCRLDSLAESAELIREGHADLVGLARPHIADPHLVRKTLDGRAHEIRSCLACNQGCVGRLESDLPISCVVNPEVGAEREWAATRGAHRPAPRRVLVVGGGPAGLEAALSAHRAGHLATLAEAGERLGGQLASAATVPGRERLGLLTDELVRDVTAAGITVMTGERITAADVLPGGRHDGFDAVLVATGSLPRRRELPGGPRVFDLAEAVGELAGGGPAPTGSVVLVRDDVGGWPAASLTERLARRGATVHLVTPLAGLFPRITTYSRLGLLQRLSELDVKVHLMRAVVDASGDRVTLRDTLAGDTEDLTGVTAVVDAGLPSADDRLYRALDGVRGAPPVHVVGDANSPRTALEAVYEGRMAGTFLDSTVAAARTLAATVDTTPA</sequence>
<dbReference type="GO" id="GO:0010181">
    <property type="term" value="F:FMN binding"/>
    <property type="evidence" value="ECO:0007669"/>
    <property type="project" value="InterPro"/>
</dbReference>
<keyword evidence="9" id="KW-0411">Iron-sulfur</keyword>
<keyword evidence="6" id="KW-0479">Metal-binding</keyword>
<dbReference type="Proteomes" id="UP000268652">
    <property type="component" value="Unassembled WGS sequence"/>
</dbReference>
<comment type="cofactor">
    <cofactor evidence="1">
        <name>FMN</name>
        <dbReference type="ChEBI" id="CHEBI:58210"/>
    </cofactor>
</comment>
<gene>
    <name evidence="13" type="ORF">D7318_02485</name>
    <name evidence="12" type="ORF">D7319_00405</name>
</gene>
<dbReference type="PRINTS" id="PR00469">
    <property type="entry name" value="PNDRDTASEII"/>
</dbReference>
<evidence type="ECO:0000313" key="12">
    <source>
        <dbReference type="EMBL" id="RKN12466.1"/>
    </source>
</evidence>
<keyword evidence="14" id="KW-1185">Reference proteome</keyword>
<evidence type="ECO:0000256" key="3">
    <source>
        <dbReference type="ARBA" id="ARBA00011048"/>
    </source>
</evidence>
<dbReference type="Gene3D" id="3.40.50.720">
    <property type="entry name" value="NAD(P)-binding Rossmann-like Domain"/>
    <property type="match status" value="1"/>
</dbReference>
<dbReference type="RefSeq" id="WP_120695126.1">
    <property type="nucleotide sequence ID" value="NZ_RBDX01000001.1"/>
</dbReference>
<evidence type="ECO:0000256" key="7">
    <source>
        <dbReference type="ARBA" id="ARBA00023002"/>
    </source>
</evidence>
<dbReference type="GO" id="GO:0046872">
    <property type="term" value="F:metal ion binding"/>
    <property type="evidence" value="ECO:0007669"/>
    <property type="project" value="UniProtKB-KW"/>
</dbReference>
<dbReference type="GO" id="GO:0033543">
    <property type="term" value="P:fatty acid beta-oxidation, unsaturated, even number, reductase/isomerase pathway"/>
    <property type="evidence" value="ECO:0007669"/>
    <property type="project" value="TreeGrafter"/>
</dbReference>
<proteinExistence type="inferred from homology"/>
<protein>
    <submittedName>
        <fullName evidence="12">FAD-dependent oxidoreductase</fullName>
    </submittedName>
</protein>
<dbReference type="Gene3D" id="3.50.50.60">
    <property type="entry name" value="FAD/NAD(P)-binding domain"/>
    <property type="match status" value="1"/>
</dbReference>
<evidence type="ECO:0000256" key="6">
    <source>
        <dbReference type="ARBA" id="ARBA00022723"/>
    </source>
</evidence>
<dbReference type="Gene3D" id="3.20.20.70">
    <property type="entry name" value="Aldolase class I"/>
    <property type="match status" value="1"/>
</dbReference>
<dbReference type="InterPro" id="IPR013785">
    <property type="entry name" value="Aldolase_TIM"/>
</dbReference>
<evidence type="ECO:0000256" key="1">
    <source>
        <dbReference type="ARBA" id="ARBA00001917"/>
    </source>
</evidence>
<dbReference type="GO" id="GO:0051536">
    <property type="term" value="F:iron-sulfur cluster binding"/>
    <property type="evidence" value="ECO:0007669"/>
    <property type="project" value="UniProtKB-KW"/>
</dbReference>
<evidence type="ECO:0000313" key="15">
    <source>
        <dbReference type="Proteomes" id="UP000275024"/>
    </source>
</evidence>
<name>A0A3A9WXC6_9ACTN</name>
<evidence type="ECO:0000256" key="5">
    <source>
        <dbReference type="ARBA" id="ARBA00022643"/>
    </source>
</evidence>
<dbReference type="AlphaFoldDB" id="A0A3A9WXC6"/>
<evidence type="ECO:0000259" key="11">
    <source>
        <dbReference type="Pfam" id="PF07992"/>
    </source>
</evidence>
<dbReference type="EMBL" id="RBDX01000001">
    <property type="protein sequence ID" value="RKN12466.1"/>
    <property type="molecule type" value="Genomic_DNA"/>
</dbReference>
<evidence type="ECO:0000313" key="13">
    <source>
        <dbReference type="EMBL" id="RKN27766.1"/>
    </source>
</evidence>
<dbReference type="GO" id="GO:0008670">
    <property type="term" value="F:2,4-dienoyl-CoA reductase (NADPH) activity"/>
    <property type="evidence" value="ECO:0007669"/>
    <property type="project" value="TreeGrafter"/>
</dbReference>
<evidence type="ECO:0000256" key="8">
    <source>
        <dbReference type="ARBA" id="ARBA00023004"/>
    </source>
</evidence>
<dbReference type="InterPro" id="IPR036188">
    <property type="entry name" value="FAD/NAD-bd_sf"/>
</dbReference>
<evidence type="ECO:0000259" key="10">
    <source>
        <dbReference type="Pfam" id="PF00724"/>
    </source>
</evidence>
<evidence type="ECO:0000256" key="9">
    <source>
        <dbReference type="ARBA" id="ARBA00023014"/>
    </source>
</evidence>
<organism evidence="12 15">
    <name type="scientific">Streptomyces radicis</name>
    <dbReference type="NCBI Taxonomy" id="1750517"/>
    <lineage>
        <taxon>Bacteria</taxon>
        <taxon>Bacillati</taxon>
        <taxon>Actinomycetota</taxon>
        <taxon>Actinomycetes</taxon>
        <taxon>Kitasatosporales</taxon>
        <taxon>Streptomycetaceae</taxon>
        <taxon>Streptomyces</taxon>
    </lineage>
</organism>
<dbReference type="OrthoDB" id="3169239at2"/>
<dbReference type="Pfam" id="PF00724">
    <property type="entry name" value="Oxidored_FMN"/>
    <property type="match status" value="1"/>
</dbReference>
<comment type="similarity">
    <text evidence="3">In the N-terminal section; belongs to the NADH:flavin oxidoreductase/NADH oxidase family.</text>
</comment>
<dbReference type="EMBL" id="RBDY01000001">
    <property type="protein sequence ID" value="RKN27766.1"/>
    <property type="molecule type" value="Genomic_DNA"/>
</dbReference>
<keyword evidence="8" id="KW-0408">Iron</keyword>
<dbReference type="PANTHER" id="PTHR42917">
    <property type="entry name" value="2,4-DIENOYL-COA REDUCTASE"/>
    <property type="match status" value="1"/>
</dbReference>
<keyword evidence="7" id="KW-0560">Oxidoreductase</keyword>
<dbReference type="InterPro" id="IPR001155">
    <property type="entry name" value="OxRdtase_FMN_N"/>
</dbReference>
<evidence type="ECO:0000313" key="14">
    <source>
        <dbReference type="Proteomes" id="UP000268652"/>
    </source>
</evidence>
<dbReference type="PANTHER" id="PTHR42917:SF2">
    <property type="entry name" value="2,4-DIENOYL-COA REDUCTASE [(2E)-ENOYL-COA-PRODUCING]"/>
    <property type="match status" value="1"/>
</dbReference>
<dbReference type="PRINTS" id="PR00368">
    <property type="entry name" value="FADPNR"/>
</dbReference>
<feature type="domain" description="NADH:flavin oxidoreductase/NADH oxidase N-terminal" evidence="10">
    <location>
        <begin position="9"/>
        <end position="342"/>
    </location>
</feature>
<dbReference type="InterPro" id="IPR051793">
    <property type="entry name" value="NADH:flavin_oxidoreductase"/>
</dbReference>